<proteinExistence type="predicted"/>
<feature type="domain" description="HTH marR-type" evidence="1">
    <location>
        <begin position="12"/>
        <end position="148"/>
    </location>
</feature>
<dbReference type="Pfam" id="PF12802">
    <property type="entry name" value="MarR_2"/>
    <property type="match status" value="1"/>
</dbReference>
<dbReference type="PROSITE" id="PS50995">
    <property type="entry name" value="HTH_MARR_2"/>
    <property type="match status" value="1"/>
</dbReference>
<organism evidence="2 3">
    <name type="scientific">Metallococcus carri</name>
    <dbReference type="NCBI Taxonomy" id="1656884"/>
    <lineage>
        <taxon>Bacteria</taxon>
        <taxon>Bacillati</taxon>
        <taxon>Actinomycetota</taxon>
        <taxon>Actinomycetes</taxon>
        <taxon>Micrococcales</taxon>
        <taxon>Dermacoccaceae</taxon>
        <taxon>Metallococcus</taxon>
    </lineage>
</organism>
<dbReference type="GO" id="GO:0003700">
    <property type="term" value="F:DNA-binding transcription factor activity"/>
    <property type="evidence" value="ECO:0007669"/>
    <property type="project" value="InterPro"/>
</dbReference>
<protein>
    <submittedName>
        <fullName evidence="2">MarR family transcriptional regulator</fullName>
    </submittedName>
</protein>
<dbReference type="PANTHER" id="PTHR33164">
    <property type="entry name" value="TRANSCRIPTIONAL REGULATOR, MARR FAMILY"/>
    <property type="match status" value="1"/>
</dbReference>
<dbReference type="Proteomes" id="UP000744769">
    <property type="component" value="Unassembled WGS sequence"/>
</dbReference>
<reference evidence="2" key="1">
    <citation type="submission" date="2020-03" db="EMBL/GenBank/DDBJ databases">
        <title>Draft sequencing of Calidifontibacter sp. DB0510.</title>
        <authorList>
            <person name="Kim D.-U."/>
        </authorList>
    </citation>
    <scope>NUCLEOTIDE SEQUENCE</scope>
    <source>
        <strain evidence="2">DB0510</strain>
    </source>
</reference>
<dbReference type="SMART" id="SM00347">
    <property type="entry name" value="HTH_MARR"/>
    <property type="match status" value="1"/>
</dbReference>
<evidence type="ECO:0000313" key="3">
    <source>
        <dbReference type="Proteomes" id="UP000744769"/>
    </source>
</evidence>
<keyword evidence="3" id="KW-1185">Reference proteome</keyword>
<dbReference type="Gene3D" id="1.10.10.10">
    <property type="entry name" value="Winged helix-like DNA-binding domain superfamily/Winged helix DNA-binding domain"/>
    <property type="match status" value="1"/>
</dbReference>
<dbReference type="PRINTS" id="PR00598">
    <property type="entry name" value="HTHMARR"/>
</dbReference>
<sequence>MTGETPWLTDAQQIAWRNYLRGARALEVRLDAELQARSGMSLAEYELLSMLSEAPSRRMRMSALADMVIQSRSRVTHTANRLQERDWVRRQPCANDGRGVELVLTAAGLAAVKDASDVHVRGVQEHLIGQLSAEEFATVGNAMAKVRAGLT</sequence>
<dbReference type="RefSeq" id="WP_166194610.1">
    <property type="nucleotide sequence ID" value="NZ_JAAOIV010000003.1"/>
</dbReference>
<evidence type="ECO:0000313" key="2">
    <source>
        <dbReference type="EMBL" id="NHN55315.1"/>
    </source>
</evidence>
<dbReference type="AlphaFoldDB" id="A0A967B124"/>
<evidence type="ECO:0000259" key="1">
    <source>
        <dbReference type="PROSITE" id="PS50995"/>
    </source>
</evidence>
<dbReference type="InterPro" id="IPR036388">
    <property type="entry name" value="WH-like_DNA-bd_sf"/>
</dbReference>
<gene>
    <name evidence="2" type="ORF">G9U51_05890</name>
</gene>
<dbReference type="InterPro" id="IPR000835">
    <property type="entry name" value="HTH_MarR-typ"/>
</dbReference>
<name>A0A967B124_9MICO</name>
<accession>A0A967B124</accession>
<dbReference type="EMBL" id="JAAOIV010000003">
    <property type="protein sequence ID" value="NHN55315.1"/>
    <property type="molecule type" value="Genomic_DNA"/>
</dbReference>
<dbReference type="PANTHER" id="PTHR33164:SF99">
    <property type="entry name" value="MARR FAMILY REGULATORY PROTEIN"/>
    <property type="match status" value="1"/>
</dbReference>
<comment type="caution">
    <text evidence="2">The sequence shown here is derived from an EMBL/GenBank/DDBJ whole genome shotgun (WGS) entry which is preliminary data.</text>
</comment>
<dbReference type="InterPro" id="IPR039422">
    <property type="entry name" value="MarR/SlyA-like"/>
</dbReference>
<dbReference type="InterPro" id="IPR036390">
    <property type="entry name" value="WH_DNA-bd_sf"/>
</dbReference>
<dbReference type="SUPFAM" id="SSF46785">
    <property type="entry name" value="Winged helix' DNA-binding domain"/>
    <property type="match status" value="1"/>
</dbReference>
<dbReference type="GO" id="GO:0006950">
    <property type="term" value="P:response to stress"/>
    <property type="evidence" value="ECO:0007669"/>
    <property type="project" value="TreeGrafter"/>
</dbReference>